<gene>
    <name evidence="2" type="ORF">HMN09_01407500</name>
</gene>
<keyword evidence="3" id="KW-1185">Reference proteome</keyword>
<evidence type="ECO:0000256" key="1">
    <source>
        <dbReference type="SAM" id="MobiDB-lite"/>
    </source>
</evidence>
<accession>A0A8H6RVV5</accession>
<reference evidence="2" key="1">
    <citation type="submission" date="2020-05" db="EMBL/GenBank/DDBJ databases">
        <title>Mycena genomes resolve the evolution of fungal bioluminescence.</title>
        <authorList>
            <person name="Tsai I.J."/>
        </authorList>
    </citation>
    <scope>NUCLEOTIDE SEQUENCE</scope>
    <source>
        <strain evidence="2">110903Hualien_Pintung</strain>
    </source>
</reference>
<feature type="compositionally biased region" description="Basic residues" evidence="1">
    <location>
        <begin position="172"/>
        <end position="181"/>
    </location>
</feature>
<dbReference type="AlphaFoldDB" id="A0A8H6RVV5"/>
<organism evidence="2 3">
    <name type="scientific">Mycena chlorophos</name>
    <name type="common">Agaric fungus</name>
    <name type="synonym">Agaricus chlorophos</name>
    <dbReference type="NCBI Taxonomy" id="658473"/>
    <lineage>
        <taxon>Eukaryota</taxon>
        <taxon>Fungi</taxon>
        <taxon>Dikarya</taxon>
        <taxon>Basidiomycota</taxon>
        <taxon>Agaricomycotina</taxon>
        <taxon>Agaricomycetes</taxon>
        <taxon>Agaricomycetidae</taxon>
        <taxon>Agaricales</taxon>
        <taxon>Marasmiineae</taxon>
        <taxon>Mycenaceae</taxon>
        <taxon>Mycena</taxon>
    </lineage>
</organism>
<name>A0A8H6RVV5_MYCCL</name>
<feature type="region of interest" description="Disordered" evidence="1">
    <location>
        <begin position="28"/>
        <end position="336"/>
    </location>
</feature>
<feature type="compositionally biased region" description="Low complexity" evidence="1">
    <location>
        <begin position="260"/>
        <end position="276"/>
    </location>
</feature>
<feature type="compositionally biased region" description="Pro residues" evidence="1">
    <location>
        <begin position="205"/>
        <end position="216"/>
    </location>
</feature>
<comment type="caution">
    <text evidence="2">The sequence shown here is derived from an EMBL/GenBank/DDBJ whole genome shotgun (WGS) entry which is preliminary data.</text>
</comment>
<dbReference type="OrthoDB" id="3438340at2759"/>
<dbReference type="Proteomes" id="UP000613580">
    <property type="component" value="Unassembled WGS sequence"/>
</dbReference>
<protein>
    <submittedName>
        <fullName evidence="2">Uncharacterized protein</fullName>
    </submittedName>
</protein>
<feature type="compositionally biased region" description="Basic residues" evidence="1">
    <location>
        <begin position="315"/>
        <end position="327"/>
    </location>
</feature>
<dbReference type="EMBL" id="JACAZE010000041">
    <property type="protein sequence ID" value="KAF7288274.1"/>
    <property type="molecule type" value="Genomic_DNA"/>
</dbReference>
<proteinExistence type="predicted"/>
<evidence type="ECO:0000313" key="2">
    <source>
        <dbReference type="EMBL" id="KAF7288274.1"/>
    </source>
</evidence>
<evidence type="ECO:0000313" key="3">
    <source>
        <dbReference type="Proteomes" id="UP000613580"/>
    </source>
</evidence>
<feature type="compositionally biased region" description="Acidic residues" evidence="1">
    <location>
        <begin position="217"/>
        <end position="227"/>
    </location>
</feature>
<sequence>MDLDQDIDTDALQAQIDLSLSYAQNLASSWVKPSKKSPAKNSSEAIEAELKEYMRRPPRLGVGADTPAVSNSSRDAERLKSRLSGKNNKRARDEGDEPAESKDVGDDDEDGGRGASSKKKARLDPFAGLRKKKRKEPVVEAPKPKFPSPDPDPEAGSDVEAPAQAASEDSKSKKKRKRLQNKNKDGATEQHIAPLDGQAVVEPAKPSPKPKSPSPEPDPEVDSDVEESQSSKKRKRHKNKGKNRAVEQLTAPLDEEVSSKRSSPVASAAPATVGAPKSSVATKLSPDVPLLFLNGPPPEDDSGDEAPGLDPDASKKKRKRKKKKKKHSLAEVSAAE</sequence>
<feature type="compositionally biased region" description="Basic residues" evidence="1">
    <location>
        <begin position="231"/>
        <end position="243"/>
    </location>
</feature>